<evidence type="ECO:0000313" key="2">
    <source>
        <dbReference type="Proteomes" id="UP001239111"/>
    </source>
</evidence>
<dbReference type="Proteomes" id="UP001239111">
    <property type="component" value="Chromosome 1"/>
</dbReference>
<organism evidence="1 2">
    <name type="scientific">Eretmocerus hayati</name>
    <dbReference type="NCBI Taxonomy" id="131215"/>
    <lineage>
        <taxon>Eukaryota</taxon>
        <taxon>Metazoa</taxon>
        <taxon>Ecdysozoa</taxon>
        <taxon>Arthropoda</taxon>
        <taxon>Hexapoda</taxon>
        <taxon>Insecta</taxon>
        <taxon>Pterygota</taxon>
        <taxon>Neoptera</taxon>
        <taxon>Endopterygota</taxon>
        <taxon>Hymenoptera</taxon>
        <taxon>Apocrita</taxon>
        <taxon>Proctotrupomorpha</taxon>
        <taxon>Chalcidoidea</taxon>
        <taxon>Aphelinidae</taxon>
        <taxon>Aphelininae</taxon>
        <taxon>Eretmocerus</taxon>
    </lineage>
</organism>
<comment type="caution">
    <text evidence="1">The sequence shown here is derived from an EMBL/GenBank/DDBJ whole genome shotgun (WGS) entry which is preliminary data.</text>
</comment>
<name>A0ACC2PTV1_9HYME</name>
<proteinExistence type="predicted"/>
<accession>A0ACC2PTV1</accession>
<keyword evidence="2" id="KW-1185">Reference proteome</keyword>
<reference evidence="1" key="1">
    <citation type="submission" date="2023-04" db="EMBL/GenBank/DDBJ databases">
        <title>A chromosome-level genome assembly of the parasitoid wasp Eretmocerus hayati.</title>
        <authorList>
            <person name="Zhong Y."/>
            <person name="Liu S."/>
            <person name="Liu Y."/>
        </authorList>
    </citation>
    <scope>NUCLEOTIDE SEQUENCE</scope>
    <source>
        <strain evidence="1">ZJU_SS_LIU_2023</strain>
    </source>
</reference>
<sequence>MMTDIGEEAAAIDAPCQEPAIKASPMTASSVSAKLTEGLLSIYQKPLEHVRQELCDLTLKQEKCIVQMQTENKKLCDVEEDIELNDLISTVETYHEKLVNMKKEILTIHERTFKLKKRALKVLQNKQKSSLHEEQNRE</sequence>
<evidence type="ECO:0000313" key="1">
    <source>
        <dbReference type="EMBL" id="KAJ8686398.1"/>
    </source>
</evidence>
<gene>
    <name evidence="1" type="ORF">QAD02_022192</name>
</gene>
<protein>
    <submittedName>
        <fullName evidence="1">Uncharacterized protein</fullName>
    </submittedName>
</protein>
<dbReference type="EMBL" id="CM056741">
    <property type="protein sequence ID" value="KAJ8686398.1"/>
    <property type="molecule type" value="Genomic_DNA"/>
</dbReference>